<name>A0A6M8FT92_9GAMM</name>
<evidence type="ECO:0000313" key="3">
    <source>
        <dbReference type="Proteomes" id="UP000501379"/>
    </source>
</evidence>
<accession>A0A6M8FT92</accession>
<protein>
    <submittedName>
        <fullName evidence="2">Uncharacterized protein</fullName>
    </submittedName>
</protein>
<keyword evidence="1" id="KW-0175">Coiled coil</keyword>
<evidence type="ECO:0000313" key="2">
    <source>
        <dbReference type="EMBL" id="QKE63236.1"/>
    </source>
</evidence>
<gene>
    <name evidence="2" type="ORF">HNE05_07645</name>
</gene>
<organism evidence="2 3">
    <name type="scientific">Aquipseudomonas campi</name>
    <dbReference type="NCBI Taxonomy" id="2731681"/>
    <lineage>
        <taxon>Bacteria</taxon>
        <taxon>Pseudomonadati</taxon>
        <taxon>Pseudomonadota</taxon>
        <taxon>Gammaproteobacteria</taxon>
        <taxon>Pseudomonadales</taxon>
        <taxon>Pseudomonadaceae</taxon>
        <taxon>Aquipseudomonas</taxon>
    </lineage>
</organism>
<dbReference type="KEGG" id="pcam:HNE05_07645"/>
<dbReference type="Proteomes" id="UP000501379">
    <property type="component" value="Chromosome"/>
</dbReference>
<sequence>MASVKWELPEIEHVLDKYKEYGKENIAGFLKAYKSAWPELKQPARATFVGWLEKSGTSNAPSDGQQSITDVLREAKKKLGVRKAQLETQAKQLKEQLQEVEKEIADVDAAIAKL</sequence>
<evidence type="ECO:0000256" key="1">
    <source>
        <dbReference type="SAM" id="Coils"/>
    </source>
</evidence>
<keyword evidence="3" id="KW-1185">Reference proteome</keyword>
<dbReference type="EMBL" id="CP053697">
    <property type="protein sequence ID" value="QKE63236.1"/>
    <property type="molecule type" value="Genomic_DNA"/>
</dbReference>
<feature type="coiled-coil region" evidence="1">
    <location>
        <begin position="76"/>
        <end position="113"/>
    </location>
</feature>
<dbReference type="RefSeq" id="WP_173206423.1">
    <property type="nucleotide sequence ID" value="NZ_CP053697.2"/>
</dbReference>
<reference evidence="2" key="1">
    <citation type="submission" date="2020-07" db="EMBL/GenBank/DDBJ databases">
        <title>Nitrate ammonifying Pseudomonas campi sp. nov. isolated from German agricultural grassland.</title>
        <authorList>
            <person name="Timsy T."/>
            <person name="Ulrich A."/>
            <person name="Spanner T."/>
            <person name="Foesel B."/>
            <person name="Kolb S."/>
            <person name="Horn M.A."/>
            <person name="Behrendt U."/>
        </authorList>
    </citation>
    <scope>NUCLEOTIDE SEQUENCE</scope>
    <source>
        <strain evidence="2">S1-A32-2</strain>
    </source>
</reference>
<dbReference type="AlphaFoldDB" id="A0A6M8FT92"/>
<proteinExistence type="predicted"/>